<evidence type="ECO:0000256" key="2">
    <source>
        <dbReference type="ARBA" id="ARBA00022801"/>
    </source>
</evidence>
<comment type="caution">
    <text evidence="4">The sequence shown here is derived from an EMBL/GenBank/DDBJ whole genome shotgun (WGS) entry which is preliminary data.</text>
</comment>
<accession>A0A8S1XJA6</accession>
<gene>
    <name evidence="4" type="ORF">PPENT_87.1.T1270012</name>
</gene>
<protein>
    <recommendedName>
        <fullName evidence="3">Ubiquitin-like protease family profile domain-containing protein</fullName>
    </recommendedName>
</protein>
<proteinExistence type="predicted"/>
<evidence type="ECO:0000313" key="5">
    <source>
        <dbReference type="Proteomes" id="UP000689195"/>
    </source>
</evidence>
<sequence length="405" mass="47887">MQQNQDDQKNETNDKSTIYKVHIGQSLILRPGGNIIILPTIQDSQPLLGYQCQIYLNQRYHISIPFDFIDKPDNFPAIYKGCIDKNTLLPNGKGEINFNKDYKFFGQFKEGFADGICNINNNDYTLEYRCGWRHGPFEQKFENCKIKGSYKNNLLYGILTELNEDGEIIEPQSYYLNNVRVEYPPQEENLIQTTRYLFYYKDYSINNYQYIGLNGYNWINQTIIDFYLELIQDYFRLINPDKTILLINTIMCQDIFSSMVCDQSIQISIPEKIQELILQNIHNRIILIMNIDRTHFVTLVFQNNTLFLLNSMNYFLDYKILEKVIQIFPLSEKQIEMKILPVPQQQNGYDCGLYSIFNVLLQYINIDTPVDQIDYSIATPQKINYLRQHLRNVFLNDYAHLFPTY</sequence>
<keyword evidence="2" id="KW-0378">Hydrolase</keyword>
<evidence type="ECO:0000256" key="1">
    <source>
        <dbReference type="ARBA" id="ARBA00022670"/>
    </source>
</evidence>
<dbReference type="Proteomes" id="UP000689195">
    <property type="component" value="Unassembled WGS sequence"/>
</dbReference>
<keyword evidence="1" id="KW-0645">Protease</keyword>
<dbReference type="GO" id="GO:0008234">
    <property type="term" value="F:cysteine-type peptidase activity"/>
    <property type="evidence" value="ECO:0007669"/>
    <property type="project" value="InterPro"/>
</dbReference>
<name>A0A8S1XJA6_9CILI</name>
<evidence type="ECO:0000259" key="3">
    <source>
        <dbReference type="PROSITE" id="PS50600"/>
    </source>
</evidence>
<keyword evidence="5" id="KW-1185">Reference proteome</keyword>
<feature type="domain" description="Ubiquitin-like protease family profile" evidence="3">
    <location>
        <begin position="203"/>
        <end position="362"/>
    </location>
</feature>
<dbReference type="Pfam" id="PF02902">
    <property type="entry name" value="Peptidase_C48"/>
    <property type="match status" value="1"/>
</dbReference>
<dbReference type="EMBL" id="CAJJDO010000127">
    <property type="protein sequence ID" value="CAD8201225.1"/>
    <property type="molecule type" value="Genomic_DNA"/>
</dbReference>
<evidence type="ECO:0000313" key="4">
    <source>
        <dbReference type="EMBL" id="CAD8201225.1"/>
    </source>
</evidence>
<organism evidence="4 5">
    <name type="scientific">Paramecium pentaurelia</name>
    <dbReference type="NCBI Taxonomy" id="43138"/>
    <lineage>
        <taxon>Eukaryota</taxon>
        <taxon>Sar</taxon>
        <taxon>Alveolata</taxon>
        <taxon>Ciliophora</taxon>
        <taxon>Intramacronucleata</taxon>
        <taxon>Oligohymenophorea</taxon>
        <taxon>Peniculida</taxon>
        <taxon>Parameciidae</taxon>
        <taxon>Paramecium</taxon>
    </lineage>
</organism>
<dbReference type="PROSITE" id="PS50600">
    <property type="entry name" value="ULP_PROTEASE"/>
    <property type="match status" value="1"/>
</dbReference>
<dbReference type="AlphaFoldDB" id="A0A8S1XJA6"/>
<dbReference type="GO" id="GO:0006508">
    <property type="term" value="P:proteolysis"/>
    <property type="evidence" value="ECO:0007669"/>
    <property type="project" value="UniProtKB-KW"/>
</dbReference>
<reference evidence="4" key="1">
    <citation type="submission" date="2021-01" db="EMBL/GenBank/DDBJ databases">
        <authorList>
            <consortium name="Genoscope - CEA"/>
            <person name="William W."/>
        </authorList>
    </citation>
    <scope>NUCLEOTIDE SEQUENCE</scope>
</reference>
<dbReference type="OrthoDB" id="5065855at2759"/>
<dbReference type="InterPro" id="IPR003653">
    <property type="entry name" value="Peptidase_C48_C"/>
</dbReference>